<reference evidence="5" key="1">
    <citation type="submission" date="2016-10" db="EMBL/GenBank/DDBJ databases">
        <authorList>
            <person name="Varghese N."/>
            <person name="Submissions S."/>
        </authorList>
    </citation>
    <scope>NUCLEOTIDE SEQUENCE [LARGE SCALE GENOMIC DNA]</scope>
    <source>
        <strain evidence="5">DSM 45460</strain>
    </source>
</reference>
<dbReference type="RefSeq" id="WP_092629478.1">
    <property type="nucleotide sequence ID" value="NZ_FNFM01000009.1"/>
</dbReference>
<protein>
    <recommendedName>
        <fullName evidence="3">CRISPR type III-associated protein domain-containing protein</fullName>
    </recommendedName>
</protein>
<gene>
    <name evidence="4" type="ORF">SAMN04487820_109184</name>
</gene>
<evidence type="ECO:0000256" key="1">
    <source>
        <dbReference type="ARBA" id="ARBA00023118"/>
    </source>
</evidence>
<evidence type="ECO:0000256" key="2">
    <source>
        <dbReference type="ARBA" id="ARBA00093789"/>
    </source>
</evidence>
<accession>A0A1G9D0Q1</accession>
<dbReference type="InterPro" id="IPR005537">
    <property type="entry name" value="RAMP_III_fam"/>
</dbReference>
<keyword evidence="1" id="KW-0051">Antiviral defense</keyword>
<dbReference type="AlphaFoldDB" id="A0A1G9D0Q1"/>
<name>A0A1G9D0Q1_ACTMZ</name>
<sequence length="185" mass="20388">MKSTVEFEITFHGPFRVSTGHARSGVDSSVPDSERLPNTSLKGVMRATARRLLGEEAAIVGEVFGSYRHESPWRWKSAKPGTSSWPAPQPAARVRIDPNTHSASEDMLAVSEQTWAERAEFRVESRGHLSGETLRKHRLVLAVTGQAIHSLGAETRRGLGWVGISCTNVELDERSVAEFLELKQA</sequence>
<keyword evidence="5" id="KW-1185">Reference proteome</keyword>
<evidence type="ECO:0000259" key="3">
    <source>
        <dbReference type="Pfam" id="PF03787"/>
    </source>
</evidence>
<evidence type="ECO:0000313" key="5">
    <source>
        <dbReference type="Proteomes" id="UP000199213"/>
    </source>
</evidence>
<feature type="domain" description="CRISPR type III-associated protein" evidence="3">
    <location>
        <begin position="9"/>
        <end position="162"/>
    </location>
</feature>
<organism evidence="4 5">
    <name type="scientific">Actinopolyspora mzabensis</name>
    <dbReference type="NCBI Taxonomy" id="995066"/>
    <lineage>
        <taxon>Bacteria</taxon>
        <taxon>Bacillati</taxon>
        <taxon>Actinomycetota</taxon>
        <taxon>Actinomycetes</taxon>
        <taxon>Actinopolysporales</taxon>
        <taxon>Actinopolysporaceae</taxon>
        <taxon>Actinopolyspora</taxon>
    </lineage>
</organism>
<evidence type="ECO:0000313" key="4">
    <source>
        <dbReference type="EMBL" id="SDK57413.1"/>
    </source>
</evidence>
<comment type="subunit">
    <text evidence="2">Part of the Csm effector complex that includes Cas10, Csm2, Csm3, Csm4 and Csm5.</text>
</comment>
<dbReference type="Pfam" id="PF03787">
    <property type="entry name" value="RAMPs"/>
    <property type="match status" value="1"/>
</dbReference>
<dbReference type="GO" id="GO:0051607">
    <property type="term" value="P:defense response to virus"/>
    <property type="evidence" value="ECO:0007669"/>
    <property type="project" value="UniProtKB-KW"/>
</dbReference>
<proteinExistence type="predicted"/>
<dbReference type="Proteomes" id="UP000199213">
    <property type="component" value="Unassembled WGS sequence"/>
</dbReference>
<dbReference type="OrthoDB" id="3685611at2"/>
<dbReference type="EMBL" id="FNFM01000009">
    <property type="protein sequence ID" value="SDK57413.1"/>
    <property type="molecule type" value="Genomic_DNA"/>
</dbReference>